<organism evidence="1">
    <name type="scientific">Rhizophora mucronata</name>
    <name type="common">Asiatic mangrove</name>
    <dbReference type="NCBI Taxonomy" id="61149"/>
    <lineage>
        <taxon>Eukaryota</taxon>
        <taxon>Viridiplantae</taxon>
        <taxon>Streptophyta</taxon>
        <taxon>Embryophyta</taxon>
        <taxon>Tracheophyta</taxon>
        <taxon>Spermatophyta</taxon>
        <taxon>Magnoliopsida</taxon>
        <taxon>eudicotyledons</taxon>
        <taxon>Gunneridae</taxon>
        <taxon>Pentapetalae</taxon>
        <taxon>rosids</taxon>
        <taxon>fabids</taxon>
        <taxon>Malpighiales</taxon>
        <taxon>Rhizophoraceae</taxon>
        <taxon>Rhizophora</taxon>
    </lineage>
</organism>
<accession>A0A2P2PG66</accession>
<sequence>MTMLPAVFREGCTIRQHHSSWWIVKEIVHCSEQKSTHGNPVPEIKTV</sequence>
<evidence type="ECO:0000313" key="1">
    <source>
        <dbReference type="EMBL" id="MBX53669.1"/>
    </source>
</evidence>
<reference evidence="1" key="1">
    <citation type="submission" date="2018-02" db="EMBL/GenBank/DDBJ databases">
        <title>Rhizophora mucronata_Transcriptome.</title>
        <authorList>
            <person name="Meera S.P."/>
            <person name="Sreeshan A."/>
            <person name="Augustine A."/>
        </authorList>
    </citation>
    <scope>NUCLEOTIDE SEQUENCE</scope>
    <source>
        <tissue evidence="1">Leaf</tissue>
    </source>
</reference>
<name>A0A2P2PG66_RHIMU</name>
<dbReference type="EMBL" id="GGEC01073185">
    <property type="protein sequence ID" value="MBX53669.1"/>
    <property type="molecule type" value="Transcribed_RNA"/>
</dbReference>
<proteinExistence type="predicted"/>
<protein>
    <submittedName>
        <fullName evidence="1">Uncharacterized protein</fullName>
    </submittedName>
</protein>
<dbReference type="AlphaFoldDB" id="A0A2P2PG66"/>